<dbReference type="EMBL" id="JACQPB010000004">
    <property type="protein sequence ID" value="MBI4209959.1"/>
    <property type="molecule type" value="Genomic_DNA"/>
</dbReference>
<accession>A0A8T3YNZ9</accession>
<evidence type="ECO:0000313" key="1">
    <source>
        <dbReference type="EMBL" id="MBI4209959.1"/>
    </source>
</evidence>
<reference evidence="1" key="1">
    <citation type="submission" date="2020-07" db="EMBL/GenBank/DDBJ databases">
        <title>Huge and variable diversity of episymbiotic CPR bacteria and DPANN archaea in groundwater ecosystems.</title>
        <authorList>
            <person name="He C.Y."/>
            <person name="Keren R."/>
            <person name="Whittaker M."/>
            <person name="Farag I.F."/>
            <person name="Doudna J."/>
            <person name="Cate J.H.D."/>
            <person name="Banfield J.F."/>
        </authorList>
    </citation>
    <scope>NUCLEOTIDE SEQUENCE</scope>
    <source>
        <strain evidence="1">NC_groundwater_1296_Ag_S-0.2um_52_80</strain>
    </source>
</reference>
<evidence type="ECO:0000313" key="2">
    <source>
        <dbReference type="Proteomes" id="UP000732298"/>
    </source>
</evidence>
<gene>
    <name evidence="1" type="ORF">HY544_00435</name>
</gene>
<organism evidence="1 2">
    <name type="scientific">Candidatus Iainarchaeum sp</name>
    <dbReference type="NCBI Taxonomy" id="3101447"/>
    <lineage>
        <taxon>Archaea</taxon>
        <taxon>Candidatus Iainarchaeota</taxon>
        <taxon>Candidatus Iainarchaeia</taxon>
        <taxon>Candidatus Iainarchaeales</taxon>
        <taxon>Candidatus Iainarchaeaceae</taxon>
        <taxon>Candidatus Iainarchaeum</taxon>
    </lineage>
</organism>
<name>A0A8T3YNZ9_9ARCH</name>
<proteinExistence type="predicted"/>
<sequence length="105" mass="11639">MTNEPPISMVDEYRRQVDVARAWLAEGSRAAVARLSAAGWMGHLELGIYGEPATRYYMKDGGVFVDDKSGTREIEPADVRFEGLLPRHLEFVASKLENVLAESGL</sequence>
<protein>
    <submittedName>
        <fullName evidence="1">Uncharacterized protein</fullName>
    </submittedName>
</protein>
<dbReference type="Proteomes" id="UP000732298">
    <property type="component" value="Unassembled WGS sequence"/>
</dbReference>
<dbReference type="AlphaFoldDB" id="A0A8T3YNZ9"/>
<comment type="caution">
    <text evidence="1">The sequence shown here is derived from an EMBL/GenBank/DDBJ whole genome shotgun (WGS) entry which is preliminary data.</text>
</comment>